<feature type="compositionally biased region" description="Low complexity" evidence="1">
    <location>
        <begin position="500"/>
        <end position="511"/>
    </location>
</feature>
<feature type="compositionally biased region" description="Gly residues" evidence="1">
    <location>
        <begin position="832"/>
        <end position="859"/>
    </location>
</feature>
<proteinExistence type="predicted"/>
<evidence type="ECO:0000313" key="3">
    <source>
        <dbReference type="Proteomes" id="UP000559256"/>
    </source>
</evidence>
<dbReference type="EMBL" id="JAACJM010000283">
    <property type="protein sequence ID" value="KAF5333852.1"/>
    <property type="molecule type" value="Genomic_DNA"/>
</dbReference>
<feature type="compositionally biased region" description="Acidic residues" evidence="1">
    <location>
        <begin position="720"/>
        <end position="731"/>
    </location>
</feature>
<protein>
    <submittedName>
        <fullName evidence="2">Uncharacterized protein</fullName>
    </submittedName>
</protein>
<feature type="compositionally biased region" description="Low complexity" evidence="1">
    <location>
        <begin position="940"/>
        <end position="960"/>
    </location>
</feature>
<evidence type="ECO:0000256" key="1">
    <source>
        <dbReference type="SAM" id="MobiDB-lite"/>
    </source>
</evidence>
<feature type="region of interest" description="Disordered" evidence="1">
    <location>
        <begin position="706"/>
        <end position="747"/>
    </location>
</feature>
<dbReference type="OrthoDB" id="3131783at2759"/>
<feature type="region of interest" description="Disordered" evidence="1">
    <location>
        <begin position="831"/>
        <end position="865"/>
    </location>
</feature>
<feature type="compositionally biased region" description="Basic and acidic residues" evidence="1">
    <location>
        <begin position="652"/>
        <end position="670"/>
    </location>
</feature>
<feature type="compositionally biased region" description="Acidic residues" evidence="1">
    <location>
        <begin position="996"/>
        <end position="1011"/>
    </location>
</feature>
<feature type="region of interest" description="Disordered" evidence="1">
    <location>
        <begin position="458"/>
        <end position="587"/>
    </location>
</feature>
<dbReference type="Proteomes" id="UP000559256">
    <property type="component" value="Unassembled WGS sequence"/>
</dbReference>
<organism evidence="2 3">
    <name type="scientific">Tetrapyrgos nigripes</name>
    <dbReference type="NCBI Taxonomy" id="182062"/>
    <lineage>
        <taxon>Eukaryota</taxon>
        <taxon>Fungi</taxon>
        <taxon>Dikarya</taxon>
        <taxon>Basidiomycota</taxon>
        <taxon>Agaricomycotina</taxon>
        <taxon>Agaricomycetes</taxon>
        <taxon>Agaricomycetidae</taxon>
        <taxon>Agaricales</taxon>
        <taxon>Marasmiineae</taxon>
        <taxon>Marasmiaceae</taxon>
        <taxon>Tetrapyrgos</taxon>
    </lineage>
</organism>
<gene>
    <name evidence="2" type="ORF">D9758_018208</name>
</gene>
<feature type="region of interest" description="Disordered" evidence="1">
    <location>
        <begin position="242"/>
        <end position="264"/>
    </location>
</feature>
<feature type="region of interest" description="Disordered" evidence="1">
    <location>
        <begin position="940"/>
        <end position="1028"/>
    </location>
</feature>
<comment type="caution">
    <text evidence="2">The sequence shown here is derived from an EMBL/GenBank/DDBJ whole genome shotgun (WGS) entry which is preliminary data.</text>
</comment>
<feature type="region of interest" description="Disordered" evidence="1">
    <location>
        <begin position="640"/>
        <end position="674"/>
    </location>
</feature>
<feature type="compositionally biased region" description="Low complexity" evidence="1">
    <location>
        <begin position="521"/>
        <end position="571"/>
    </location>
</feature>
<name>A0A8H5FEQ6_9AGAR</name>
<sequence length="1028" mass="109889">MSQILRTFNTRLTPHTSIELRTSVPGTLTIEPSDGSVRREVMERVEREMQARVSLSEIEGGRERERVGLAASGPGTGTGTGAAGSKRVHSFSSSSASTTSEDNGGFGFSQPPKKRPRVEESMKEGEKIECRIDFNEEDREYQVKKALSLATPSSDLRSFQHGFDPTTYNPHLDGPPPKGIVIDPNGDVTMLVLTPMHSDNISAWRNGVADSNEAATTSTAASTSASTSASAKSYPYPALALGSGRPSTCSSSNSNQNLNPNLQRSWSNTSITSEASLVPTEIEIPPVNWDNPIEARKELDRLAVGVWDFAYVKGSVVGGKGDKDKLEAKGKDKTSVQVEVKAEARAKEKAKEKEKVKVGPEAKFKEDVEMKLKDEPRPAPTIFDPYTSLATYEYYLSKGSSESEEGREERVERWRRERARECGLREQRGRGLKRVDTLPIETLPISGSMEVMPSIMEGVEGEGDASTSIPRTRSRGLRRMDTEHQTFGFPAEGDTEGEAEATTTTTTTTAASPSPLSAIQASSPLTSSTASTTTTTLSTPSSFSASGSSTTTTTSPTASTSSSTPTTHPTHTPTPPRPNCRPTIPRPVRIVPLPGPLTSRLLSLQFIDPAEIEERWLDIDRVALGGYLWGLGLELGLVVPSGNRDQGNGKAKGNEKDQGKGKAKETDPETKTTATITISPNWNWTATGTTWSDVLDAVGVGSSRGLRVPGRVSSVRRDNEDEGEDEKENENDGTVNGEEGEEDEEPQTHIHITLFGTRYAIPKYCTLRNYLEKQANLTTSRRGTEWHWLTPHPYQRLSLLETAMDDRQIVSNYVHLQRMFERERRLKEKGVRGGVGASGAGVSGGVGGGGGGVGTGTTGGDRDGDEMDVDVDVGMGMGMSVPGFIESGIYEGESESGALANGNGNRNGRGLERMGTVMLGKGLGRTGTLGTLGALGRTGTGTVSLSGLGRTGTLSSLGRTVTLGPGSGIGSLGTLDASSSSSGKETGAGLKRKSLEDEDDIGDEDEDEDGTPDFYAPLDRDHDGNISQ</sequence>
<accession>A0A8H5FEQ6</accession>
<evidence type="ECO:0000313" key="2">
    <source>
        <dbReference type="EMBL" id="KAF5333852.1"/>
    </source>
</evidence>
<dbReference type="AlphaFoldDB" id="A0A8H5FEQ6"/>
<feature type="compositionally biased region" description="Basic and acidic residues" evidence="1">
    <location>
        <begin position="1018"/>
        <end position="1028"/>
    </location>
</feature>
<reference evidence="2 3" key="1">
    <citation type="journal article" date="2020" name="ISME J.">
        <title>Uncovering the hidden diversity of litter-decomposition mechanisms in mushroom-forming fungi.</title>
        <authorList>
            <person name="Floudas D."/>
            <person name="Bentzer J."/>
            <person name="Ahren D."/>
            <person name="Johansson T."/>
            <person name="Persson P."/>
            <person name="Tunlid A."/>
        </authorList>
    </citation>
    <scope>NUCLEOTIDE SEQUENCE [LARGE SCALE GENOMIC DNA]</scope>
    <source>
        <strain evidence="2 3">CBS 291.85</strain>
    </source>
</reference>
<feature type="compositionally biased region" description="Low complexity" evidence="1">
    <location>
        <begin position="90"/>
        <end position="100"/>
    </location>
</feature>
<feature type="region of interest" description="Disordered" evidence="1">
    <location>
        <begin position="58"/>
        <end position="124"/>
    </location>
</feature>
<keyword evidence="3" id="KW-1185">Reference proteome</keyword>